<evidence type="ECO:0000256" key="3">
    <source>
        <dbReference type="ARBA" id="ARBA00022729"/>
    </source>
</evidence>
<keyword evidence="6" id="KW-1185">Reference proteome</keyword>
<dbReference type="AlphaFoldDB" id="F2JZX2"/>
<feature type="domain" description="Solute-binding protein family 5" evidence="4">
    <location>
        <begin position="96"/>
        <end position="453"/>
    </location>
</feature>
<accession>F2JZX2</accession>
<dbReference type="SUPFAM" id="SSF53850">
    <property type="entry name" value="Periplasmic binding protein-like II"/>
    <property type="match status" value="1"/>
</dbReference>
<gene>
    <name evidence="5" type="ordered locus">Marme_2862</name>
</gene>
<dbReference type="GO" id="GO:0030288">
    <property type="term" value="C:outer membrane-bounded periplasmic space"/>
    <property type="evidence" value="ECO:0007669"/>
    <property type="project" value="UniProtKB-ARBA"/>
</dbReference>
<dbReference type="eggNOG" id="COG0747">
    <property type="taxonomic scope" value="Bacteria"/>
</dbReference>
<dbReference type="HOGENOM" id="CLU_017028_7_4_6"/>
<dbReference type="GO" id="GO:1904680">
    <property type="term" value="F:peptide transmembrane transporter activity"/>
    <property type="evidence" value="ECO:0007669"/>
    <property type="project" value="TreeGrafter"/>
</dbReference>
<dbReference type="PATRIC" id="fig|717774.3.peg.2947"/>
<dbReference type="Proteomes" id="UP000001062">
    <property type="component" value="Chromosome"/>
</dbReference>
<dbReference type="STRING" id="717774.Marme_2862"/>
<dbReference type="KEGG" id="mme:Marme_2862"/>
<dbReference type="GO" id="GO:0043190">
    <property type="term" value="C:ATP-binding cassette (ABC) transporter complex"/>
    <property type="evidence" value="ECO:0007669"/>
    <property type="project" value="InterPro"/>
</dbReference>
<sequence precursor="true">MIIKMNNDYCDKTAFTFYRARHFFSSVIRRLTKRTTLLLTIAVSVCALQAHAATLRMAFDNNVVSLDPHELLSESSLQFSHLVYDPLVRWKKDGSLEPRLATKWEQIDPKTVRFYLRKDVQFITGNAFSAKDVAYTINRLKGSPDFRAMFDTIQGTKIIDLYTIDIISVAPNPLTLNVMTYVFPMDRVYFKDRDKIVKYGETFASKNVSGTGAYYIEARKTGVKTVLKRNPHYWDKESKGNVDKLILTPIRNASTRLAALLSGDVDFIFPISPIDIPRMKQQKGIKVRTLQGTRIALLHMNEERNLALKDIRVRKAINLAINQKLIVDKILKGYGTPAGQLSADRFLGHVSSLKPEYNLAKAKALLEDAGYKDTLSVSMMASNNRYVDDKLVAEAIASMLSKVGIKVNLKTLPKAQYYQEFDRRSADLMMVTWQSDTLDSNNLFEFLVACPDGSSGLGAYNASEYCNPSINQAIGQANTEMNPERRIRLLQSVERTLHNDAAVVPLFWQSLNWASKENVHFENVVNDQNYPYIDRLIITENKGTRD</sequence>
<dbReference type="EMBL" id="CP002583">
    <property type="protein sequence ID" value="ADZ92084.1"/>
    <property type="molecule type" value="Genomic_DNA"/>
</dbReference>
<dbReference type="Gene3D" id="3.40.190.10">
    <property type="entry name" value="Periplasmic binding protein-like II"/>
    <property type="match status" value="1"/>
</dbReference>
<dbReference type="PANTHER" id="PTHR30290">
    <property type="entry name" value="PERIPLASMIC BINDING COMPONENT OF ABC TRANSPORTER"/>
    <property type="match status" value="1"/>
</dbReference>
<organism evidence="5 6">
    <name type="scientific">Marinomonas mediterranea (strain ATCC 700492 / JCM 21426 / NBRC 103028 / MMB-1)</name>
    <dbReference type="NCBI Taxonomy" id="717774"/>
    <lineage>
        <taxon>Bacteria</taxon>
        <taxon>Pseudomonadati</taxon>
        <taxon>Pseudomonadota</taxon>
        <taxon>Gammaproteobacteria</taxon>
        <taxon>Oceanospirillales</taxon>
        <taxon>Oceanospirillaceae</taxon>
        <taxon>Marinomonas</taxon>
    </lineage>
</organism>
<comment type="similarity">
    <text evidence="1">Belongs to the bacterial solute-binding protein 5 family.</text>
</comment>
<dbReference type="InterPro" id="IPR000914">
    <property type="entry name" value="SBP_5_dom"/>
</dbReference>
<dbReference type="InterPro" id="IPR039424">
    <property type="entry name" value="SBP_5"/>
</dbReference>
<dbReference type="CDD" id="cd08498">
    <property type="entry name" value="PBP2_NikA_DppA_OppA_like_2"/>
    <property type="match status" value="1"/>
</dbReference>
<evidence type="ECO:0000259" key="4">
    <source>
        <dbReference type="Pfam" id="PF00496"/>
    </source>
</evidence>
<dbReference type="Pfam" id="PF00496">
    <property type="entry name" value="SBP_bac_5"/>
    <property type="match status" value="1"/>
</dbReference>
<protein>
    <submittedName>
        <fullName evidence="5">ABC-type transporter, periplasmic subunit</fullName>
    </submittedName>
</protein>
<dbReference type="Gene3D" id="3.90.76.10">
    <property type="entry name" value="Dipeptide-binding Protein, Domain 1"/>
    <property type="match status" value="1"/>
</dbReference>
<keyword evidence="2" id="KW-0813">Transport</keyword>
<dbReference type="PIRSF" id="PIRSF002741">
    <property type="entry name" value="MppA"/>
    <property type="match status" value="1"/>
</dbReference>
<keyword evidence="3" id="KW-0732">Signal</keyword>
<name>F2JZX2_MARM1</name>
<evidence type="ECO:0000313" key="5">
    <source>
        <dbReference type="EMBL" id="ADZ92084.1"/>
    </source>
</evidence>
<dbReference type="PANTHER" id="PTHR30290:SF9">
    <property type="entry name" value="OLIGOPEPTIDE-BINDING PROTEIN APPA"/>
    <property type="match status" value="1"/>
</dbReference>
<proteinExistence type="inferred from homology"/>
<dbReference type="GO" id="GO:0015833">
    <property type="term" value="P:peptide transport"/>
    <property type="evidence" value="ECO:0007669"/>
    <property type="project" value="TreeGrafter"/>
</dbReference>
<evidence type="ECO:0000256" key="1">
    <source>
        <dbReference type="ARBA" id="ARBA00005695"/>
    </source>
</evidence>
<evidence type="ECO:0000313" key="6">
    <source>
        <dbReference type="Proteomes" id="UP000001062"/>
    </source>
</evidence>
<evidence type="ECO:0000256" key="2">
    <source>
        <dbReference type="ARBA" id="ARBA00022448"/>
    </source>
</evidence>
<dbReference type="Gene3D" id="3.10.105.10">
    <property type="entry name" value="Dipeptide-binding Protein, Domain 3"/>
    <property type="match status" value="1"/>
</dbReference>
<dbReference type="InterPro" id="IPR030678">
    <property type="entry name" value="Peptide/Ni-bd"/>
</dbReference>
<reference evidence="5 6" key="1">
    <citation type="journal article" date="2012" name="Stand. Genomic Sci.">
        <title>Complete genome sequence of the melanogenic marine bacterium Marinomonas mediterranea type strain (MMB-1(T)).</title>
        <authorList>
            <person name="Lucas-Elio P."/>
            <person name="Goodwin L."/>
            <person name="Woyke T."/>
            <person name="Pitluck S."/>
            <person name="Nolan M."/>
            <person name="Kyrpides N.C."/>
            <person name="Detter J.C."/>
            <person name="Copeland A."/>
            <person name="Teshima H."/>
            <person name="Bruce D."/>
            <person name="Detter C."/>
            <person name="Tapia R."/>
            <person name="Han S."/>
            <person name="Land M.L."/>
            <person name="Ivanova N."/>
            <person name="Mikhailova N."/>
            <person name="Johnston A.W."/>
            <person name="Sanchez-Amat A."/>
        </authorList>
    </citation>
    <scope>NUCLEOTIDE SEQUENCE [LARGE SCALE GENOMIC DNA]</scope>
    <source>
        <strain evidence="6">ATCC 700492 / JCM 21426 / NBRC 103028 / MMB-1</strain>
    </source>
</reference>